<dbReference type="EMBL" id="JAQQAL010000011">
    <property type="protein sequence ID" value="MDC7226294.1"/>
    <property type="molecule type" value="Genomic_DNA"/>
</dbReference>
<reference evidence="17 18" key="1">
    <citation type="submission" date="2022-12" db="EMBL/GenBank/DDBJ databases">
        <title>Metagenome assembled genome from gulf of manar.</title>
        <authorList>
            <person name="Kohli P."/>
            <person name="Pk S."/>
            <person name="Venkata Ramana C."/>
            <person name="Sasikala C."/>
        </authorList>
    </citation>
    <scope>NUCLEOTIDE SEQUENCE [LARGE SCALE GENOMIC DNA]</scope>
    <source>
        <strain evidence="17">JB008</strain>
    </source>
</reference>
<dbReference type="CDD" id="cd03215">
    <property type="entry name" value="ABC_Carb_Monos_II"/>
    <property type="match status" value="1"/>
</dbReference>
<keyword evidence="8" id="KW-0677">Repeat</keyword>
<dbReference type="InterPro" id="IPR050107">
    <property type="entry name" value="ABC_carbohydrate_import_ATPase"/>
</dbReference>
<keyword evidence="7" id="KW-0762">Sugar transport</keyword>
<evidence type="ECO:0000256" key="7">
    <source>
        <dbReference type="ARBA" id="ARBA00022597"/>
    </source>
</evidence>
<dbReference type="Gene3D" id="3.40.50.300">
    <property type="entry name" value="P-loop containing nucleotide triphosphate hydrolases"/>
    <property type="match status" value="2"/>
</dbReference>
<protein>
    <recommendedName>
        <fullName evidence="4">Autoinducer 2 import ATP-binding protein LsrA</fullName>
        <ecNumber evidence="14">7.6.2.13</ecNumber>
    </recommendedName>
</protein>
<comment type="catalytic activity">
    <reaction evidence="15">
        <text>ATP + H2O + (2R,4S)-2-methyl-2,3,3,4-tetrahydroxytetrahydrofuran-[AI-2-binding protein]Side 1 = ADP + phosphate + (2R,4S)-2-methyl-2,3,3,4-tetrahydroxytetrahydrofuranSide 2 + [AI-2-binding protein]Side 1.</text>
        <dbReference type="EC" id="7.6.2.13"/>
    </reaction>
</comment>
<dbReference type="EC" id="7.6.2.13" evidence="14"/>
<evidence type="ECO:0000256" key="10">
    <source>
        <dbReference type="ARBA" id="ARBA00022840"/>
    </source>
</evidence>
<evidence type="ECO:0000256" key="14">
    <source>
        <dbReference type="ARBA" id="ARBA00023798"/>
    </source>
</evidence>
<dbReference type="InterPro" id="IPR027417">
    <property type="entry name" value="P-loop_NTPase"/>
</dbReference>
<feature type="domain" description="ABC transporter" evidence="16">
    <location>
        <begin position="6"/>
        <end position="241"/>
    </location>
</feature>
<dbReference type="CDD" id="cd03216">
    <property type="entry name" value="ABC_Carb_Monos_I"/>
    <property type="match status" value="1"/>
</dbReference>
<evidence type="ECO:0000256" key="6">
    <source>
        <dbReference type="ARBA" id="ARBA00022475"/>
    </source>
</evidence>
<dbReference type="SUPFAM" id="SSF52540">
    <property type="entry name" value="P-loop containing nucleoside triphosphate hydrolases"/>
    <property type="match status" value="2"/>
</dbReference>
<dbReference type="FunFam" id="3.40.50.300:FF:000127">
    <property type="entry name" value="Ribose import ATP-binding protein RbsA"/>
    <property type="match status" value="1"/>
</dbReference>
<keyword evidence="6" id="KW-1003">Cell membrane</keyword>
<dbReference type="PANTHER" id="PTHR43790:SF2">
    <property type="entry name" value="AUTOINDUCER 2 IMPORT ATP-BINDING PROTEIN LSRA"/>
    <property type="match status" value="1"/>
</dbReference>
<dbReference type="GO" id="GO:0016887">
    <property type="term" value="F:ATP hydrolysis activity"/>
    <property type="evidence" value="ECO:0007669"/>
    <property type="project" value="InterPro"/>
</dbReference>
<sequence>MSDYALEVRGIVKDFPGTRALDRVDLTLKKGEILALVGENGAGKSTLMNVIDGVHLPDEGQIFIDGNEVNIRNPLDAQKYGIGFVHQEIALCQHVSVAENVFMSELNSTDRKFINYRDLYRRAKKALAPLGDIDPRKKVSELSISNQQIVEIAKALSLNCKILILDEPTAALTESETDALFNIMEELKKKGISMIYISHRMAEIFSQCDRVSILRDGEYCGSLNVDETNSREVVTRMVGREISNLYPAKFDGNCIEQDELLRVEDFSDSKRFTDISFTLHEGEILGLSGLIGAGRSEIVKAVCGLFPKKKGDVYFRGEKLDIHHYEDAINNGIVYLSEDRKVEGVFLDMSIQRNISVLDLKAVSVNGIVNINKEKGLAEEYSKKLNVKCSTLSQNVSSLSGGNQQKVLISKLLSIKPKVVIMDEPTRGIDVGAKSEIHKLLRNLTHEGIGVIMISSELPELIGMSDRVLVMHEGESCGIISGDDINEKKIIHMASGLEKVGA</sequence>
<keyword evidence="9" id="KW-0547">Nucleotide-binding</keyword>
<dbReference type="Pfam" id="PF00005">
    <property type="entry name" value="ABC_tran"/>
    <property type="match status" value="2"/>
</dbReference>
<dbReference type="GO" id="GO:0005886">
    <property type="term" value="C:plasma membrane"/>
    <property type="evidence" value="ECO:0007669"/>
    <property type="project" value="UniProtKB-SubCell"/>
</dbReference>
<comment type="function">
    <text evidence="13">Part of the ABC transporter complex LsrABCD involved in autoinducer 2 (AI-2) import. Responsible for energy coupling to the transport system.</text>
</comment>
<dbReference type="AlphaFoldDB" id="A0AAJ1MNC7"/>
<comment type="subcellular location">
    <subcellularLocation>
        <location evidence="1">Cell inner membrane</location>
        <topology evidence="1">Peripheral membrane protein</topology>
    </subcellularLocation>
</comment>
<evidence type="ECO:0000256" key="13">
    <source>
        <dbReference type="ARBA" id="ARBA00023747"/>
    </source>
</evidence>
<evidence type="ECO:0000256" key="9">
    <source>
        <dbReference type="ARBA" id="ARBA00022741"/>
    </source>
</evidence>
<comment type="subunit">
    <text evidence="3">The complex is composed of two ATP-binding proteins (LsrA), two transmembrane proteins (LsrC and LsrD) and a solute-binding protein (LsrB).</text>
</comment>
<feature type="domain" description="ABC transporter" evidence="16">
    <location>
        <begin position="255"/>
        <end position="498"/>
    </location>
</feature>
<gene>
    <name evidence="17" type="ORF">PQJ61_05980</name>
</gene>
<evidence type="ECO:0000259" key="16">
    <source>
        <dbReference type="PROSITE" id="PS50893"/>
    </source>
</evidence>
<keyword evidence="11" id="KW-1278">Translocase</keyword>
<comment type="caution">
    <text evidence="17">The sequence shown here is derived from an EMBL/GenBank/DDBJ whole genome shotgun (WGS) entry which is preliminary data.</text>
</comment>
<dbReference type="Proteomes" id="UP001221217">
    <property type="component" value="Unassembled WGS sequence"/>
</dbReference>
<dbReference type="SMART" id="SM00382">
    <property type="entry name" value="AAA"/>
    <property type="match status" value="2"/>
</dbReference>
<name>A0AAJ1MNC7_9SPIO</name>
<evidence type="ECO:0000256" key="11">
    <source>
        <dbReference type="ARBA" id="ARBA00022967"/>
    </source>
</evidence>
<dbReference type="InterPro" id="IPR003593">
    <property type="entry name" value="AAA+_ATPase"/>
</dbReference>
<evidence type="ECO:0000256" key="3">
    <source>
        <dbReference type="ARBA" id="ARBA00011262"/>
    </source>
</evidence>
<proteinExistence type="inferred from homology"/>
<evidence type="ECO:0000256" key="1">
    <source>
        <dbReference type="ARBA" id="ARBA00004417"/>
    </source>
</evidence>
<keyword evidence="5" id="KW-0813">Transport</keyword>
<evidence type="ECO:0000256" key="15">
    <source>
        <dbReference type="ARBA" id="ARBA00034076"/>
    </source>
</evidence>
<dbReference type="PROSITE" id="PS00211">
    <property type="entry name" value="ABC_TRANSPORTER_1"/>
    <property type="match status" value="1"/>
</dbReference>
<dbReference type="InterPro" id="IPR017871">
    <property type="entry name" value="ABC_transporter-like_CS"/>
</dbReference>
<dbReference type="GO" id="GO:0005524">
    <property type="term" value="F:ATP binding"/>
    <property type="evidence" value="ECO:0007669"/>
    <property type="project" value="UniProtKB-KW"/>
</dbReference>
<evidence type="ECO:0000256" key="2">
    <source>
        <dbReference type="ARBA" id="ARBA00009404"/>
    </source>
</evidence>
<accession>A0AAJ1MNC7</accession>
<comment type="similarity">
    <text evidence="2">Belongs to the ABC transporter superfamily. AI-2 autoinducer porter (TC 3.A.1.2.8) family.</text>
</comment>
<dbReference type="PANTHER" id="PTHR43790">
    <property type="entry name" value="CARBOHYDRATE TRANSPORT ATP-BINDING PROTEIN MG119-RELATED"/>
    <property type="match status" value="1"/>
</dbReference>
<evidence type="ECO:0000256" key="5">
    <source>
        <dbReference type="ARBA" id="ARBA00022448"/>
    </source>
</evidence>
<keyword evidence="12" id="KW-0472">Membrane</keyword>
<evidence type="ECO:0000256" key="8">
    <source>
        <dbReference type="ARBA" id="ARBA00022737"/>
    </source>
</evidence>
<evidence type="ECO:0000256" key="12">
    <source>
        <dbReference type="ARBA" id="ARBA00023136"/>
    </source>
</evidence>
<dbReference type="PROSITE" id="PS50893">
    <property type="entry name" value="ABC_TRANSPORTER_2"/>
    <property type="match status" value="2"/>
</dbReference>
<evidence type="ECO:0000313" key="17">
    <source>
        <dbReference type="EMBL" id="MDC7226294.1"/>
    </source>
</evidence>
<keyword evidence="10 17" id="KW-0067">ATP-binding</keyword>
<evidence type="ECO:0000256" key="4">
    <source>
        <dbReference type="ARBA" id="ARBA00019459"/>
    </source>
</evidence>
<evidence type="ECO:0000313" key="18">
    <source>
        <dbReference type="Proteomes" id="UP001221217"/>
    </source>
</evidence>
<dbReference type="InterPro" id="IPR003439">
    <property type="entry name" value="ABC_transporter-like_ATP-bd"/>
</dbReference>
<organism evidence="17 18">
    <name type="scientific">Candidatus Thalassospirochaeta sargassi</name>
    <dbReference type="NCBI Taxonomy" id="3119039"/>
    <lineage>
        <taxon>Bacteria</taxon>
        <taxon>Pseudomonadati</taxon>
        <taxon>Spirochaetota</taxon>
        <taxon>Spirochaetia</taxon>
        <taxon>Spirochaetales</taxon>
        <taxon>Spirochaetaceae</taxon>
        <taxon>Candidatus Thalassospirochaeta</taxon>
    </lineage>
</organism>